<sequence>MHESFRAISTSAIAQTRRAVDRTLAPRRMALDACARSLELAVYLNAPVAVCFLGLFWPARGLPVVSALSALVVSEALAALGRRIAGPLMHELAAIGLILGSMGHALSSGCTRPLSAIADDGPRVYVLCWNLWWIVFNVRVGDEPARVEHLRKAGRDVPKRRKSF</sequence>
<dbReference type="Proteomes" id="UP000814033">
    <property type="component" value="Unassembled WGS sequence"/>
</dbReference>
<evidence type="ECO:0000313" key="1">
    <source>
        <dbReference type="EMBL" id="KAI0045489.1"/>
    </source>
</evidence>
<name>A0ACB8RML8_9AGAM</name>
<keyword evidence="2" id="KW-1185">Reference proteome</keyword>
<accession>A0ACB8RML8</accession>
<dbReference type="EMBL" id="MU275950">
    <property type="protein sequence ID" value="KAI0045489.1"/>
    <property type="molecule type" value="Genomic_DNA"/>
</dbReference>
<protein>
    <submittedName>
        <fullName evidence="1">Uncharacterized protein</fullName>
    </submittedName>
</protein>
<evidence type="ECO:0000313" key="2">
    <source>
        <dbReference type="Proteomes" id="UP000814033"/>
    </source>
</evidence>
<organism evidence="1 2">
    <name type="scientific">Auriscalpium vulgare</name>
    <dbReference type="NCBI Taxonomy" id="40419"/>
    <lineage>
        <taxon>Eukaryota</taxon>
        <taxon>Fungi</taxon>
        <taxon>Dikarya</taxon>
        <taxon>Basidiomycota</taxon>
        <taxon>Agaricomycotina</taxon>
        <taxon>Agaricomycetes</taxon>
        <taxon>Russulales</taxon>
        <taxon>Auriscalpiaceae</taxon>
        <taxon>Auriscalpium</taxon>
    </lineage>
</organism>
<comment type="caution">
    <text evidence="1">The sequence shown here is derived from an EMBL/GenBank/DDBJ whole genome shotgun (WGS) entry which is preliminary data.</text>
</comment>
<reference evidence="1" key="2">
    <citation type="journal article" date="2022" name="New Phytol.">
        <title>Evolutionary transition to the ectomycorrhizal habit in the genomes of a hyperdiverse lineage of mushroom-forming fungi.</title>
        <authorList>
            <person name="Looney B."/>
            <person name="Miyauchi S."/>
            <person name="Morin E."/>
            <person name="Drula E."/>
            <person name="Courty P.E."/>
            <person name="Kohler A."/>
            <person name="Kuo A."/>
            <person name="LaButti K."/>
            <person name="Pangilinan J."/>
            <person name="Lipzen A."/>
            <person name="Riley R."/>
            <person name="Andreopoulos W."/>
            <person name="He G."/>
            <person name="Johnson J."/>
            <person name="Nolan M."/>
            <person name="Tritt A."/>
            <person name="Barry K.W."/>
            <person name="Grigoriev I.V."/>
            <person name="Nagy L.G."/>
            <person name="Hibbett D."/>
            <person name="Henrissat B."/>
            <person name="Matheny P.B."/>
            <person name="Labbe J."/>
            <person name="Martin F.M."/>
        </authorList>
    </citation>
    <scope>NUCLEOTIDE SEQUENCE</scope>
    <source>
        <strain evidence="1">FP105234-sp</strain>
    </source>
</reference>
<gene>
    <name evidence="1" type="ORF">FA95DRAFT_121568</name>
</gene>
<proteinExistence type="predicted"/>
<reference evidence="1" key="1">
    <citation type="submission" date="2021-02" db="EMBL/GenBank/DDBJ databases">
        <authorList>
            <consortium name="DOE Joint Genome Institute"/>
            <person name="Ahrendt S."/>
            <person name="Looney B.P."/>
            <person name="Miyauchi S."/>
            <person name="Morin E."/>
            <person name="Drula E."/>
            <person name="Courty P.E."/>
            <person name="Chicoki N."/>
            <person name="Fauchery L."/>
            <person name="Kohler A."/>
            <person name="Kuo A."/>
            <person name="Labutti K."/>
            <person name="Pangilinan J."/>
            <person name="Lipzen A."/>
            <person name="Riley R."/>
            <person name="Andreopoulos W."/>
            <person name="He G."/>
            <person name="Johnson J."/>
            <person name="Barry K.W."/>
            <person name="Grigoriev I.V."/>
            <person name="Nagy L."/>
            <person name="Hibbett D."/>
            <person name="Henrissat B."/>
            <person name="Matheny P.B."/>
            <person name="Labbe J."/>
            <person name="Martin F."/>
        </authorList>
    </citation>
    <scope>NUCLEOTIDE SEQUENCE</scope>
    <source>
        <strain evidence="1">FP105234-sp</strain>
    </source>
</reference>